<comment type="similarity">
    <text evidence="1">Belongs to the UPF0145 family.</text>
</comment>
<dbReference type="Pfam" id="PF01906">
    <property type="entry name" value="YbjQ_1"/>
    <property type="match status" value="1"/>
</dbReference>
<evidence type="ECO:0000256" key="1">
    <source>
        <dbReference type="ARBA" id="ARBA00010751"/>
    </source>
</evidence>
<dbReference type="Proteomes" id="UP000198618">
    <property type="component" value="Unassembled WGS sequence"/>
</dbReference>
<dbReference type="InterPro" id="IPR002765">
    <property type="entry name" value="UPF0145_YbjQ-like"/>
</dbReference>
<reference evidence="2 3" key="1">
    <citation type="submission" date="2016-10" db="EMBL/GenBank/DDBJ databases">
        <authorList>
            <person name="de Groot N.N."/>
        </authorList>
    </citation>
    <scope>NUCLEOTIDE SEQUENCE [LARGE SCALE GENOMIC DNA]</scope>
    <source>
        <strain evidence="2 3">IBRC-M 10780</strain>
    </source>
</reference>
<keyword evidence="3" id="KW-1185">Reference proteome</keyword>
<proteinExistence type="inferred from homology"/>
<accession>A0A1I0AZZ8</accession>
<sequence length="30" mass="3198">MLVVTTDSIPGKTITEVKGFVQGSTVEACW</sequence>
<evidence type="ECO:0000313" key="2">
    <source>
        <dbReference type="EMBL" id="SES99226.1"/>
    </source>
</evidence>
<protein>
    <submittedName>
        <fullName evidence="2">Putative heavy-metal-binding</fullName>
    </submittedName>
</protein>
<organism evidence="2 3">
    <name type="scientific">Oceanobacillus limi</name>
    <dbReference type="NCBI Taxonomy" id="930131"/>
    <lineage>
        <taxon>Bacteria</taxon>
        <taxon>Bacillati</taxon>
        <taxon>Bacillota</taxon>
        <taxon>Bacilli</taxon>
        <taxon>Bacillales</taxon>
        <taxon>Bacillaceae</taxon>
        <taxon>Oceanobacillus</taxon>
    </lineage>
</organism>
<evidence type="ECO:0000313" key="3">
    <source>
        <dbReference type="Proteomes" id="UP000198618"/>
    </source>
</evidence>
<dbReference type="InterPro" id="IPR035439">
    <property type="entry name" value="UPF0145_dom_sf"/>
</dbReference>
<dbReference type="AlphaFoldDB" id="A0A1I0AZZ8"/>
<name>A0A1I0AZZ8_9BACI</name>
<gene>
    <name evidence="2" type="ORF">SAMN05216389_10484</name>
</gene>
<dbReference type="SUPFAM" id="SSF117782">
    <property type="entry name" value="YbjQ-like"/>
    <property type="match status" value="1"/>
</dbReference>
<dbReference type="EMBL" id="FOHE01000004">
    <property type="protein sequence ID" value="SES99226.1"/>
    <property type="molecule type" value="Genomic_DNA"/>
</dbReference>